<evidence type="ECO:0000256" key="3">
    <source>
        <dbReference type="ARBA" id="ARBA00023125"/>
    </source>
</evidence>
<dbReference type="InterPro" id="IPR000055">
    <property type="entry name" value="Restrct_endonuc_typeI_TRD"/>
</dbReference>
<dbReference type="GO" id="GO:0003677">
    <property type="term" value="F:DNA binding"/>
    <property type="evidence" value="ECO:0007669"/>
    <property type="project" value="UniProtKB-KW"/>
</dbReference>
<dbReference type="CDD" id="cd17246">
    <property type="entry name" value="RMtype1_S_SonII-TRD2-CR2_like"/>
    <property type="match status" value="1"/>
</dbReference>
<dbReference type="InterPro" id="IPR044946">
    <property type="entry name" value="Restrct_endonuc_typeI_TRD_sf"/>
</dbReference>
<accession>A0A0P8AAQ9</accession>
<dbReference type="AlphaFoldDB" id="A0A0P8AAQ9"/>
<evidence type="ECO:0000313" key="8">
    <source>
        <dbReference type="Proteomes" id="UP000182045"/>
    </source>
</evidence>
<dbReference type="STRING" id="1666912.Ga0058931_0730"/>
<evidence type="ECO:0000313" key="5">
    <source>
        <dbReference type="EMBL" id="CUX80025.1"/>
    </source>
</evidence>
<evidence type="ECO:0000313" key="7">
    <source>
        <dbReference type="Proteomes" id="UP000050413"/>
    </source>
</evidence>
<reference evidence="5 8" key="2">
    <citation type="submission" date="2016-01" db="EMBL/GenBank/DDBJ databases">
        <authorList>
            <person name="Varghese N."/>
        </authorList>
    </citation>
    <scope>NUCLEOTIDE SEQUENCE [LARGE SCALE GENOMIC DNA]</scope>
    <source>
        <strain evidence="5 8">HL-91</strain>
    </source>
</reference>
<gene>
    <name evidence="5" type="ORF">Ga0058931_0730</name>
    <name evidence="6" type="ORF">HLUCCA05_14465</name>
</gene>
<name>A0A0P8AAQ9_9RHOB</name>
<dbReference type="InterPro" id="IPR052021">
    <property type="entry name" value="Type-I_RS_S_subunit"/>
</dbReference>
<dbReference type="Pfam" id="PF01420">
    <property type="entry name" value="Methylase_S"/>
    <property type="match status" value="1"/>
</dbReference>
<keyword evidence="8" id="KW-1185">Reference proteome</keyword>
<evidence type="ECO:0000256" key="1">
    <source>
        <dbReference type="ARBA" id="ARBA00010923"/>
    </source>
</evidence>
<dbReference type="EMBL" id="LJSG01000014">
    <property type="protein sequence ID" value="KPP91267.1"/>
    <property type="molecule type" value="Genomic_DNA"/>
</dbReference>
<dbReference type="Gene3D" id="3.90.220.20">
    <property type="entry name" value="DNA methylase specificity domains"/>
    <property type="match status" value="2"/>
</dbReference>
<dbReference type="Proteomes" id="UP000050413">
    <property type="component" value="Unassembled WGS sequence"/>
</dbReference>
<dbReference type="GO" id="GO:0009307">
    <property type="term" value="P:DNA restriction-modification system"/>
    <property type="evidence" value="ECO:0007669"/>
    <property type="project" value="UniProtKB-KW"/>
</dbReference>
<dbReference type="PANTHER" id="PTHR30408">
    <property type="entry name" value="TYPE-1 RESTRICTION ENZYME ECOKI SPECIFICITY PROTEIN"/>
    <property type="match status" value="1"/>
</dbReference>
<evidence type="ECO:0000256" key="2">
    <source>
        <dbReference type="ARBA" id="ARBA00022747"/>
    </source>
</evidence>
<proteinExistence type="inferred from homology"/>
<dbReference type="Proteomes" id="UP000182045">
    <property type="component" value="Unassembled WGS sequence"/>
</dbReference>
<evidence type="ECO:0000313" key="6">
    <source>
        <dbReference type="EMBL" id="KPP91267.1"/>
    </source>
</evidence>
<keyword evidence="3" id="KW-0238">DNA-binding</keyword>
<keyword evidence="2" id="KW-0680">Restriction system</keyword>
<dbReference type="PANTHER" id="PTHR30408:SF13">
    <property type="entry name" value="TYPE I RESTRICTION ENZYME HINDI SPECIFICITY SUBUNIT"/>
    <property type="match status" value="1"/>
</dbReference>
<dbReference type="EMBL" id="FBYC01000004">
    <property type="protein sequence ID" value="CUX80025.1"/>
    <property type="molecule type" value="Genomic_DNA"/>
</dbReference>
<reference evidence="6 7" key="1">
    <citation type="submission" date="2015-09" db="EMBL/GenBank/DDBJ databases">
        <title>Identification and resolution of microdiversity through metagenomic sequencing of parallel consortia.</title>
        <authorList>
            <person name="Nelson W.C."/>
            <person name="Romine M.F."/>
            <person name="Lindemann S.R."/>
        </authorList>
    </citation>
    <scope>NUCLEOTIDE SEQUENCE [LARGE SCALE GENOMIC DNA]</scope>
    <source>
        <strain evidence="6">HL-91</strain>
    </source>
</reference>
<feature type="domain" description="Type I restriction modification DNA specificity" evidence="4">
    <location>
        <begin position="7"/>
        <end position="155"/>
    </location>
</feature>
<organism evidence="6 7">
    <name type="scientific">Roseibaca calidilacus</name>
    <dbReference type="NCBI Taxonomy" id="1666912"/>
    <lineage>
        <taxon>Bacteria</taxon>
        <taxon>Pseudomonadati</taxon>
        <taxon>Pseudomonadota</taxon>
        <taxon>Alphaproteobacteria</taxon>
        <taxon>Rhodobacterales</taxon>
        <taxon>Paracoccaceae</taxon>
        <taxon>Roseinatronobacter</taxon>
    </lineage>
</organism>
<evidence type="ECO:0000259" key="4">
    <source>
        <dbReference type="Pfam" id="PF01420"/>
    </source>
</evidence>
<sequence length="407" mass="45348">MSGVNFIKSESLKYDGSIDVTKFVFISEETNKKLQRSILRPNDILLSIAGANLGKCGLVTPQMLPANTNQAVAILRLDETKADPRFVQFFLRNPQFVANNLAGVAQSAQPNLNLGDIAKFRIPDWPLPEQREIAGILGALDDKIELNRRMAATLEEMARSLYRSWFVDFDPVHAKAAGHPPAHMDKTTAALFPDRFGGDGLPEGWVREGLLQQAEWVNGAAYKNMHFSNHPDALPVVKIAELKAGITGNTKFTTTDLGEKFRICRGELLFSWSGNPDTSIDAFIWHLGDAWLNQHIFVVRPNGKMSKAMLFSCLRFFNPEMAEIARNKQTTGLGHITRKDLEAFPVCVASQSVVRSFEDKIQPLFDRYCDCLYQNQTLATLRDSLLPRLMSGELRVGAARELIGDVA</sequence>
<dbReference type="PATRIC" id="fig|1666912.4.peg.1055"/>
<protein>
    <submittedName>
        <fullName evidence="5">Type I restriction enzyme, S subunit</fullName>
    </submittedName>
    <submittedName>
        <fullName evidence="6">Type I site-specific restriction-modification system HsdS family specificity subunit</fullName>
    </submittedName>
</protein>
<dbReference type="SUPFAM" id="SSF116734">
    <property type="entry name" value="DNA methylase specificity domain"/>
    <property type="match status" value="2"/>
</dbReference>
<comment type="similarity">
    <text evidence="1">Belongs to the type-I restriction system S methylase family.</text>
</comment>
<comment type="caution">
    <text evidence="6">The sequence shown here is derived from an EMBL/GenBank/DDBJ whole genome shotgun (WGS) entry which is preliminary data.</text>
</comment>